<dbReference type="Proteomes" id="UP000001194">
    <property type="component" value="Unassembled WGS sequence"/>
</dbReference>
<accession>B0DDL0</accession>
<name>B0DDL0_LACBS</name>
<evidence type="ECO:0000313" key="2">
    <source>
        <dbReference type="EMBL" id="EDR07106.1"/>
    </source>
</evidence>
<dbReference type="AlphaFoldDB" id="B0DDL0"/>
<protein>
    <submittedName>
        <fullName evidence="2">Predicted protein</fullName>
    </submittedName>
</protein>
<reference evidence="2 3" key="1">
    <citation type="journal article" date="2008" name="Nature">
        <title>The genome of Laccaria bicolor provides insights into mycorrhizal symbiosis.</title>
        <authorList>
            <person name="Martin F."/>
            <person name="Aerts A."/>
            <person name="Ahren D."/>
            <person name="Brun A."/>
            <person name="Danchin E.G.J."/>
            <person name="Duchaussoy F."/>
            <person name="Gibon J."/>
            <person name="Kohler A."/>
            <person name="Lindquist E."/>
            <person name="Pereda V."/>
            <person name="Salamov A."/>
            <person name="Shapiro H.J."/>
            <person name="Wuyts J."/>
            <person name="Blaudez D."/>
            <person name="Buee M."/>
            <person name="Brokstein P."/>
            <person name="Canbaeck B."/>
            <person name="Cohen D."/>
            <person name="Courty P.E."/>
            <person name="Coutinho P.M."/>
            <person name="Delaruelle C."/>
            <person name="Detter J.C."/>
            <person name="Deveau A."/>
            <person name="DiFazio S."/>
            <person name="Duplessis S."/>
            <person name="Fraissinet-Tachet L."/>
            <person name="Lucic E."/>
            <person name="Frey-Klett P."/>
            <person name="Fourrey C."/>
            <person name="Feussner I."/>
            <person name="Gay G."/>
            <person name="Grimwood J."/>
            <person name="Hoegger P.J."/>
            <person name="Jain P."/>
            <person name="Kilaru S."/>
            <person name="Labbe J."/>
            <person name="Lin Y.C."/>
            <person name="Legue V."/>
            <person name="Le Tacon F."/>
            <person name="Marmeisse R."/>
            <person name="Melayah D."/>
            <person name="Montanini B."/>
            <person name="Muratet M."/>
            <person name="Nehls U."/>
            <person name="Niculita-Hirzel H."/>
            <person name="Oudot-Le Secq M.P."/>
            <person name="Peter M."/>
            <person name="Quesneville H."/>
            <person name="Rajashekar B."/>
            <person name="Reich M."/>
            <person name="Rouhier N."/>
            <person name="Schmutz J."/>
            <person name="Yin T."/>
            <person name="Chalot M."/>
            <person name="Henrissat B."/>
            <person name="Kuees U."/>
            <person name="Lucas S."/>
            <person name="Van de Peer Y."/>
            <person name="Podila G.K."/>
            <person name="Polle A."/>
            <person name="Pukkila P.J."/>
            <person name="Richardson P.M."/>
            <person name="Rouze P."/>
            <person name="Sanders I.R."/>
            <person name="Stajich J.E."/>
            <person name="Tunlid A."/>
            <person name="Tuskan G."/>
            <person name="Grigoriev I.V."/>
        </authorList>
    </citation>
    <scope>NUCLEOTIDE SEQUENCE [LARGE SCALE GENOMIC DNA]</scope>
    <source>
        <strain evidence="3">S238N-H82 / ATCC MYA-4686</strain>
    </source>
</reference>
<dbReference type="RefSeq" id="XP_001882037.1">
    <property type="nucleotide sequence ID" value="XM_001882002.1"/>
</dbReference>
<evidence type="ECO:0000313" key="3">
    <source>
        <dbReference type="Proteomes" id="UP000001194"/>
    </source>
</evidence>
<feature type="compositionally biased region" description="Low complexity" evidence="1">
    <location>
        <begin position="59"/>
        <end position="74"/>
    </location>
</feature>
<feature type="compositionally biased region" description="Basic and acidic residues" evidence="1">
    <location>
        <begin position="124"/>
        <end position="135"/>
    </location>
</feature>
<dbReference type="HOGENOM" id="CLU_1643998_0_0_1"/>
<dbReference type="KEGG" id="lbc:LACBIDRAFT_328047"/>
<dbReference type="GeneID" id="6077693"/>
<feature type="compositionally biased region" description="Polar residues" evidence="1">
    <location>
        <begin position="42"/>
        <end position="54"/>
    </location>
</feature>
<organism evidence="3">
    <name type="scientific">Laccaria bicolor (strain S238N-H82 / ATCC MYA-4686)</name>
    <name type="common">Bicoloured deceiver</name>
    <name type="synonym">Laccaria laccata var. bicolor</name>
    <dbReference type="NCBI Taxonomy" id="486041"/>
    <lineage>
        <taxon>Eukaryota</taxon>
        <taxon>Fungi</taxon>
        <taxon>Dikarya</taxon>
        <taxon>Basidiomycota</taxon>
        <taxon>Agaricomycotina</taxon>
        <taxon>Agaricomycetes</taxon>
        <taxon>Agaricomycetidae</taxon>
        <taxon>Agaricales</taxon>
        <taxon>Agaricineae</taxon>
        <taxon>Hydnangiaceae</taxon>
        <taxon>Laccaria</taxon>
    </lineage>
</organism>
<dbReference type="InParanoid" id="B0DDL0"/>
<feature type="region of interest" description="Disordered" evidence="1">
    <location>
        <begin position="38"/>
        <end position="98"/>
    </location>
</feature>
<keyword evidence="3" id="KW-1185">Reference proteome</keyword>
<dbReference type="EMBL" id="DS547105">
    <property type="protein sequence ID" value="EDR07106.1"/>
    <property type="molecule type" value="Genomic_DNA"/>
</dbReference>
<sequence length="161" mass="16773">MVSSISTPIWHPQTVQPKNIIRFDHGINATLLSGGGDACNGDTESAPGTTTHTPISAGANTAPSSSTDATPSNNMTPAPPPGDGPSDKENHAPLTELTHYEKVALTRACKKHKVEEALGALDKGANRKGDSEKGSKGSGKKRKEPEGGKEPEGTCVHKIWS</sequence>
<gene>
    <name evidence="2" type="ORF">LACBIDRAFT_328047</name>
</gene>
<feature type="compositionally biased region" description="Basic and acidic residues" evidence="1">
    <location>
        <begin position="143"/>
        <end position="152"/>
    </location>
</feature>
<evidence type="ECO:0000256" key="1">
    <source>
        <dbReference type="SAM" id="MobiDB-lite"/>
    </source>
</evidence>
<feature type="region of interest" description="Disordered" evidence="1">
    <location>
        <begin position="118"/>
        <end position="161"/>
    </location>
</feature>
<proteinExistence type="predicted"/>